<protein>
    <submittedName>
        <fullName evidence="2">DUF1304 domain-containing protein</fullName>
    </submittedName>
</protein>
<organism evidence="2 3">
    <name type="scientific">Rhodalgimonas zhirmunskyi</name>
    <dbReference type="NCBI Taxonomy" id="2964767"/>
    <lineage>
        <taxon>Bacteria</taxon>
        <taxon>Pseudomonadati</taxon>
        <taxon>Pseudomonadota</taxon>
        <taxon>Alphaproteobacteria</taxon>
        <taxon>Rhodobacterales</taxon>
        <taxon>Roseobacteraceae</taxon>
        <taxon>Rhodalgimonas</taxon>
    </lineage>
</organism>
<feature type="transmembrane region" description="Helical" evidence="1">
    <location>
        <begin position="46"/>
        <end position="70"/>
    </location>
</feature>
<feature type="transmembrane region" description="Helical" evidence="1">
    <location>
        <begin position="104"/>
        <end position="120"/>
    </location>
</feature>
<keyword evidence="1" id="KW-0472">Membrane</keyword>
<dbReference type="EMBL" id="JANFFA010000003">
    <property type="protein sequence ID" value="MDQ2094893.1"/>
    <property type="molecule type" value="Genomic_DNA"/>
</dbReference>
<feature type="transmembrane region" description="Helical" evidence="1">
    <location>
        <begin position="77"/>
        <end position="98"/>
    </location>
</feature>
<proteinExistence type="predicted"/>
<dbReference type="Pfam" id="PF06993">
    <property type="entry name" value="DUF1304"/>
    <property type="match status" value="1"/>
</dbReference>
<accession>A0AAJ1UCB1</accession>
<evidence type="ECO:0000256" key="1">
    <source>
        <dbReference type="SAM" id="Phobius"/>
    </source>
</evidence>
<dbReference type="Proteomes" id="UP001227162">
    <property type="component" value="Unassembled WGS sequence"/>
</dbReference>
<evidence type="ECO:0000313" key="2">
    <source>
        <dbReference type="EMBL" id="MDQ2094893.1"/>
    </source>
</evidence>
<dbReference type="RefSeq" id="WP_317626501.1">
    <property type="nucleotide sequence ID" value="NZ_JANFFA010000003.1"/>
</dbReference>
<comment type="caution">
    <text evidence="2">The sequence shown here is derived from an EMBL/GenBank/DDBJ whole genome shotgun (WGS) entry which is preliminary data.</text>
</comment>
<keyword evidence="1" id="KW-1133">Transmembrane helix</keyword>
<sequence>MKKLALILVALIAALHVYIAWFEIFAWTSRGPKVFDTFPPELFEQTIQLAANQGIYNAFLAVGLVWSLLIKEERWQFNIAACFLGFVAIAGVVAAVTIAPTSGLPQLVPACIALALLFLSRTKRQSR</sequence>
<reference evidence="2" key="2">
    <citation type="submission" date="2023-04" db="EMBL/GenBank/DDBJ databases">
        <title>'Rhodoalgimonas zhirmunskyi' gen. nov., isolated from a red alga.</title>
        <authorList>
            <person name="Nedashkovskaya O.I."/>
            <person name="Otstavnykh N.Y."/>
            <person name="Bystritskaya E.P."/>
            <person name="Balabanova L.A."/>
            <person name="Isaeva M.P."/>
        </authorList>
    </citation>
    <scope>NUCLEOTIDE SEQUENCE</scope>
    <source>
        <strain evidence="2">10Alg 79</strain>
    </source>
</reference>
<name>A0AAJ1UCB1_9RHOB</name>
<keyword evidence="3" id="KW-1185">Reference proteome</keyword>
<dbReference type="PANTHER" id="PTHR38446">
    <property type="entry name" value="BLL0914 PROTEIN"/>
    <property type="match status" value="1"/>
</dbReference>
<gene>
    <name evidence="2" type="ORF">NOI20_12290</name>
</gene>
<reference evidence="2" key="1">
    <citation type="submission" date="2022-07" db="EMBL/GenBank/DDBJ databases">
        <authorList>
            <person name="Otstavnykh N."/>
            <person name="Isaeva M."/>
            <person name="Bystritskaya E."/>
        </authorList>
    </citation>
    <scope>NUCLEOTIDE SEQUENCE</scope>
    <source>
        <strain evidence="2">10Alg 79</strain>
    </source>
</reference>
<keyword evidence="1" id="KW-0812">Transmembrane</keyword>
<dbReference type="AlphaFoldDB" id="A0AAJ1UCB1"/>
<dbReference type="PANTHER" id="PTHR38446:SF1">
    <property type="entry name" value="BLL0914 PROTEIN"/>
    <property type="match status" value="1"/>
</dbReference>
<evidence type="ECO:0000313" key="3">
    <source>
        <dbReference type="Proteomes" id="UP001227162"/>
    </source>
</evidence>
<dbReference type="InterPro" id="IPR009732">
    <property type="entry name" value="DUF1304"/>
</dbReference>